<proteinExistence type="predicted"/>
<accession>A0A2T0KPA5</accession>
<dbReference type="Gene3D" id="2.60.120.260">
    <property type="entry name" value="Galactose-binding domain-like"/>
    <property type="match status" value="1"/>
</dbReference>
<name>A0A2T0KPA5_9ACTN</name>
<dbReference type="Gene3D" id="2.60.120.560">
    <property type="entry name" value="Exo-inulinase, domain 1"/>
    <property type="match status" value="1"/>
</dbReference>
<comment type="caution">
    <text evidence="1">The sequence shown here is derived from an EMBL/GenBank/DDBJ whole genome shotgun (WGS) entry which is preliminary data.</text>
</comment>
<dbReference type="OrthoDB" id="3304505at2"/>
<sequence length="1417" mass="152204">MDTYNPDRPYVVGQQWPPLLADQVLLDPSIEVGYRFRSGHNPDDLDLRSVQLFLQATPGQPTRKQLTAQVYSDGEPALIGPARTLLIPCTTSTAVAGATAGGGAATFKDAVVNPSDAGHVIITGPNAAIRFWFGTAAAEVQTKLDYQRILDVSVVYAISGPFDQYPGAVTIGLERPSANVNWVMDDTVTGPASQAAGTVIRRARLGELNPWWSPTQTPAQTAWRFPWSADSRTWSPTPMAGLDSMSASGGTNINVRIGTSASVPAGTVFQIHYVALEVTYGQENRVGAGGLDISGGIGLLPDGTSYLDIPLIQVEYNLGYLPGLTPGSPYAVTIGQAYSGSLSVASPVPVALDRLGSTEPFRGLEGVVVRKTLRPGAAPTLERTEMMPPIALMRVGNQVDPGSHVYRSRAVGNAHSSLGLAAVLQRIIDTDAGTYPWVKFYARCQETTRDPLRVGRITPTGATDVLWAEFGEVSVDEFHELPDLGNGWREVLVRLNAPVQLTGSGNPVEIAFKSMAGAEAAWHILGADQNVLSVATAAANLATYQGETGYGKPNVIDLSSDLTVMLLRDMDLVSGLTVTPAVQELAVVDEACGRPTGTVPTGILFHRLEWEPINSEMVSGWGHYEVQRQDDTMSSDEWETIAAIRWPQVTTIDDYEARVGVPTRYRVRTVHRAGLAGPWTTAAPVEIPAPGVTGVSGDAGVLILTSNHDPDANAAYVMSWGGDPVEEFTFGEASQVEWRDMFGRDFRTAHRPLERGGVEFTRTVLVNAVAVAPKALDRGFGALRDLAWDTVPYVCVRDELASRWLSAIVVPSGTVRRRPSGGQLQLAQMTVVETTGTPAPVAGGDPPCEGLRPEGRAVQVEAVAPARPSTFQTVIAQDTFTRVVADGWGSMESPALAWQRTAGRAERANVTGSVGRMVIADWRNANPMFNANAASWTPFGATLGWQQAQVFEGFGAALLTPDGVTATTRMESDYATGVSPGDSWRAAARVRCPVARTVTISINWFDAANVYLSTATASAVTLAANTWTRLSTAAAAPANAARASVNVAMTGTPPVTHLLYVDEAYISPQTGEIRMVTANPVGSADVAVRVKARITAAPAGTNQKVGLFFRRVDGSNYYRGNLTFATDGMLKVNLERIVNATVTMSTTEVPVKVYGANGYEPVNWTVGTWYWLQVRAVGDVLQVGAWLDGHRPYQTLGTVIDTAFPAAGRVGVAAGPPDANTTNSALAFEVDTFEVFRSPAELDLRLQFRPTGDDPWWFSFRHYGTYGTNMSSSGWWLNVGSDQVRADVYDTNYFYWEVPTADLKVVTGQRQWLRWVHRTKSDVAGQSRADLYRSTDGVTWELMRTVTDDAEPPASDWGEFGITLSGPVTLMRAELLGGVDGPVLISPDFEAQPPGTTQFVDALGYEWKVDGRGICAG</sequence>
<organism evidence="1 2">
    <name type="scientific">Actinoplanes italicus</name>
    <dbReference type="NCBI Taxonomy" id="113567"/>
    <lineage>
        <taxon>Bacteria</taxon>
        <taxon>Bacillati</taxon>
        <taxon>Actinomycetota</taxon>
        <taxon>Actinomycetes</taxon>
        <taxon>Micromonosporales</taxon>
        <taxon>Micromonosporaceae</taxon>
        <taxon>Actinoplanes</taxon>
    </lineage>
</organism>
<dbReference type="Proteomes" id="UP000239415">
    <property type="component" value="Unassembled WGS sequence"/>
</dbReference>
<evidence type="ECO:0000313" key="1">
    <source>
        <dbReference type="EMBL" id="PRX25559.1"/>
    </source>
</evidence>
<dbReference type="EMBL" id="PVMZ01000001">
    <property type="protein sequence ID" value="PRX25559.1"/>
    <property type="molecule type" value="Genomic_DNA"/>
</dbReference>
<keyword evidence="2" id="KW-1185">Reference proteome</keyword>
<dbReference type="RefSeq" id="WP_106315286.1">
    <property type="nucleotide sequence ID" value="NZ_BOMO01000024.1"/>
</dbReference>
<gene>
    <name evidence="1" type="ORF">CLV67_101276</name>
</gene>
<reference evidence="1 2" key="1">
    <citation type="submission" date="2018-03" db="EMBL/GenBank/DDBJ databases">
        <title>Genomic Encyclopedia of Archaeal and Bacterial Type Strains, Phase II (KMG-II): from individual species to whole genera.</title>
        <authorList>
            <person name="Goeker M."/>
        </authorList>
    </citation>
    <scope>NUCLEOTIDE SEQUENCE [LARGE SCALE GENOMIC DNA]</scope>
    <source>
        <strain evidence="1 2">DSM 43146</strain>
    </source>
</reference>
<protein>
    <submittedName>
        <fullName evidence="1">Uncharacterized protein</fullName>
    </submittedName>
</protein>
<evidence type="ECO:0000313" key="2">
    <source>
        <dbReference type="Proteomes" id="UP000239415"/>
    </source>
</evidence>